<feature type="compositionally biased region" description="Low complexity" evidence="1">
    <location>
        <begin position="50"/>
        <end position="86"/>
    </location>
</feature>
<evidence type="ECO:0000313" key="2">
    <source>
        <dbReference type="EMBL" id="OJT14905.1"/>
    </source>
</evidence>
<dbReference type="OrthoDB" id="2751344at2759"/>
<name>A0A1M2W4V3_TRAPU</name>
<dbReference type="EMBL" id="MNAD01000219">
    <property type="protein sequence ID" value="OJT14905.1"/>
    <property type="molecule type" value="Genomic_DNA"/>
</dbReference>
<evidence type="ECO:0000313" key="3">
    <source>
        <dbReference type="Proteomes" id="UP000184267"/>
    </source>
</evidence>
<dbReference type="OMA" id="YRRMCAK"/>
<dbReference type="AlphaFoldDB" id="A0A1M2W4V3"/>
<evidence type="ECO:0000256" key="1">
    <source>
        <dbReference type="SAM" id="MobiDB-lite"/>
    </source>
</evidence>
<gene>
    <name evidence="2" type="ORF">TRAPUB_8528</name>
</gene>
<keyword evidence="3" id="KW-1185">Reference proteome</keyword>
<comment type="caution">
    <text evidence="2">The sequence shown here is derived from an EMBL/GenBank/DDBJ whole genome shotgun (WGS) entry which is preliminary data.</text>
</comment>
<proteinExistence type="predicted"/>
<organism evidence="2 3">
    <name type="scientific">Trametes pubescens</name>
    <name type="common">White-rot fungus</name>
    <dbReference type="NCBI Taxonomy" id="154538"/>
    <lineage>
        <taxon>Eukaryota</taxon>
        <taxon>Fungi</taxon>
        <taxon>Dikarya</taxon>
        <taxon>Basidiomycota</taxon>
        <taxon>Agaricomycotina</taxon>
        <taxon>Agaricomycetes</taxon>
        <taxon>Polyporales</taxon>
        <taxon>Polyporaceae</taxon>
        <taxon>Trametes</taxon>
    </lineage>
</organism>
<accession>A0A1M2W4V3</accession>
<feature type="compositionally biased region" description="Polar residues" evidence="1">
    <location>
        <begin position="38"/>
        <end position="49"/>
    </location>
</feature>
<reference evidence="2 3" key="1">
    <citation type="submission" date="2016-10" db="EMBL/GenBank/DDBJ databases">
        <title>Genome sequence of the basidiomycete white-rot fungus Trametes pubescens.</title>
        <authorList>
            <person name="Makela M.R."/>
            <person name="Granchi Z."/>
            <person name="Peng M."/>
            <person name="De Vries R.P."/>
            <person name="Grigoriev I."/>
            <person name="Riley R."/>
            <person name="Hilden K."/>
        </authorList>
    </citation>
    <scope>NUCLEOTIDE SEQUENCE [LARGE SCALE GENOMIC DNA]</scope>
    <source>
        <strain evidence="2 3">FBCC735</strain>
    </source>
</reference>
<feature type="region of interest" description="Disordered" evidence="1">
    <location>
        <begin position="33"/>
        <end position="94"/>
    </location>
</feature>
<dbReference type="Proteomes" id="UP000184267">
    <property type="component" value="Unassembled WGS sequence"/>
</dbReference>
<sequence length="147" mass="15981">MQNYSNPDVFFCPLYNPPGVSDPISTILSGESEHWTPSALSTPTTSRSGSPFSAASPNSTPPTSRETSPSLPVTPSSSASTPATPEASKKLQKYRRMCAKSGTPLLDLVAEVENRRIVHEKRKQVLIEILRATLDAKLLEAVAWPRF</sequence>
<protein>
    <submittedName>
        <fullName evidence="2">Uncharacterized protein</fullName>
    </submittedName>
</protein>